<dbReference type="PANTHER" id="PTHR36847:SF1">
    <property type="entry name" value="AMIDOLIGASE ENZYME"/>
    <property type="match status" value="1"/>
</dbReference>
<evidence type="ECO:0008006" key="4">
    <source>
        <dbReference type="Google" id="ProtNLM"/>
    </source>
</evidence>
<evidence type="ECO:0000313" key="2">
    <source>
        <dbReference type="EMBL" id="CZR58542.1"/>
    </source>
</evidence>
<accession>A0A1L7X0J6</accession>
<dbReference type="InterPro" id="IPR022025">
    <property type="entry name" value="Amidoligase_2"/>
</dbReference>
<dbReference type="EMBL" id="FJOG01000012">
    <property type="protein sequence ID" value="CZR58542.1"/>
    <property type="molecule type" value="Genomic_DNA"/>
</dbReference>
<sequence>MAPIIYFGVELEFCLGYSIESTNTDPSSKSFPDFLPFNGKVEERGDRKRTYCIGRKFRATGLPFASETKELGDLDTWAIGCDTSIGMHGGKQSSPLFPMEITSPACPFESEPFEDVRKVCNILSTEYAVTVNEDCALHIHFSFGRDLNDKRKRWNLERLKRLMMLFWMFEPLFDTLHPPHIQKDPQDFVISIRRHSLPAKGFPNEKGGIPDLDFCQIRRGLEQINRRLEWAEADYFTGADGEEIDKKSKPTVEFRQHEGTVDSESVINWIKTPGGIMPMVDRASTLKQEDLENAEKTKRSDATRKEKGGGGPGFPRGHPRGEDAAPTIINILESIELEEQANYYRDKLYELVPARFEAIGRLSRKALVHWSER</sequence>
<dbReference type="PANTHER" id="PTHR36847">
    <property type="entry name" value="AMIDOLIGASE ENZYME"/>
    <property type="match status" value="1"/>
</dbReference>
<feature type="compositionally biased region" description="Basic and acidic residues" evidence="1">
    <location>
        <begin position="287"/>
        <end position="308"/>
    </location>
</feature>
<dbReference type="AlphaFoldDB" id="A0A1L7X0J6"/>
<organism evidence="2 3">
    <name type="scientific">Phialocephala subalpina</name>
    <dbReference type="NCBI Taxonomy" id="576137"/>
    <lineage>
        <taxon>Eukaryota</taxon>
        <taxon>Fungi</taxon>
        <taxon>Dikarya</taxon>
        <taxon>Ascomycota</taxon>
        <taxon>Pezizomycotina</taxon>
        <taxon>Leotiomycetes</taxon>
        <taxon>Helotiales</taxon>
        <taxon>Mollisiaceae</taxon>
        <taxon>Phialocephala</taxon>
        <taxon>Phialocephala fortinii species complex</taxon>
    </lineage>
</organism>
<reference evidence="2 3" key="1">
    <citation type="submission" date="2016-03" db="EMBL/GenBank/DDBJ databases">
        <authorList>
            <person name="Ploux O."/>
        </authorList>
    </citation>
    <scope>NUCLEOTIDE SEQUENCE [LARGE SCALE GENOMIC DNA]</scope>
    <source>
        <strain evidence="2 3">UAMH 11012</strain>
    </source>
</reference>
<feature type="region of interest" description="Disordered" evidence="1">
    <location>
        <begin position="286"/>
        <end position="323"/>
    </location>
</feature>
<dbReference type="OrthoDB" id="412402at2759"/>
<keyword evidence="3" id="KW-1185">Reference proteome</keyword>
<dbReference type="Pfam" id="PF12224">
    <property type="entry name" value="Amidoligase_2"/>
    <property type="match status" value="1"/>
</dbReference>
<evidence type="ECO:0000256" key="1">
    <source>
        <dbReference type="SAM" id="MobiDB-lite"/>
    </source>
</evidence>
<proteinExistence type="predicted"/>
<dbReference type="Proteomes" id="UP000184330">
    <property type="component" value="Unassembled WGS sequence"/>
</dbReference>
<evidence type="ECO:0000313" key="3">
    <source>
        <dbReference type="Proteomes" id="UP000184330"/>
    </source>
</evidence>
<protein>
    <recommendedName>
        <fullName evidence="4">Amidoligase enzyme</fullName>
    </recommendedName>
</protein>
<name>A0A1L7X0J6_9HELO</name>
<gene>
    <name evidence="2" type="ORF">PAC_08434</name>
</gene>